<reference evidence="1 2" key="1">
    <citation type="journal article" date="2003" name="DNA Res.">
        <title>Structural analysis of four large plasmids harboring in a unicellular cyanobacterium, Synechocystis sp. PCC 6803.</title>
        <authorList>
            <person name="Kaneko T."/>
            <person name="Nakamura Y."/>
            <person name="Sasamoto S."/>
            <person name="Watanabe A."/>
            <person name="Kohara M."/>
            <person name="Matsumoto M."/>
            <person name="Shimpo S."/>
            <person name="Yamada M."/>
            <person name="Tabata S."/>
        </authorList>
    </citation>
    <scope>NUCLEOTIDE SEQUENCE [LARGE SCALE GENOMIC DNA]</scope>
    <source>
        <strain evidence="2">ATCC 27184 / PCC 6803 / Kazusa</strain>
    </source>
</reference>
<dbReference type="EMBL" id="AP004311">
    <property type="protein sequence ID" value="BAD01947.1"/>
    <property type="molecule type" value="Genomic_DNA"/>
</dbReference>
<dbReference type="KEGG" id="syn:ssl7045"/>
<evidence type="ECO:0000313" key="2">
    <source>
        <dbReference type="Proteomes" id="UP000001425"/>
    </source>
</evidence>
<keyword evidence="2" id="KW-1185">Reference proteome</keyword>
<protein>
    <submittedName>
        <fullName evidence="1">Uncharacterized protein</fullName>
    </submittedName>
</protein>
<organism evidence="1 2">
    <name type="scientific">Synechocystis sp. (strain ATCC 27184 / PCC 6803 / Kazusa)</name>
    <dbReference type="NCBI Taxonomy" id="1111708"/>
    <lineage>
        <taxon>Bacteria</taxon>
        <taxon>Bacillati</taxon>
        <taxon>Cyanobacteriota</taxon>
        <taxon>Cyanophyceae</taxon>
        <taxon>Synechococcales</taxon>
        <taxon>Merismopediaceae</taxon>
        <taxon>Synechocystis</taxon>
    </lineage>
</organism>
<dbReference type="AlphaFoldDB" id="Q6ZEF3"/>
<dbReference type="Proteomes" id="UP000001425">
    <property type="component" value="Plasmid pSYSA"/>
</dbReference>
<accession>Q6ZEF3</accession>
<evidence type="ECO:0000313" key="1">
    <source>
        <dbReference type="EMBL" id="BAD01947.1"/>
    </source>
</evidence>
<keyword evidence="1" id="KW-0614">Plasmid</keyword>
<geneLocation type="plasmid" evidence="1 2">
    <name>pSYSA</name>
</geneLocation>
<dbReference type="EnsemblBacteria" id="BAD01947">
    <property type="protein sequence ID" value="BAD01947"/>
    <property type="gene ID" value="BAD01947"/>
</dbReference>
<proteinExistence type="predicted"/>
<name>Q6ZEF3_SYNY3</name>
<dbReference type="InParanoid" id="Q6ZEF3"/>
<gene>
    <name evidence="1" type="ordered locus">ssl7045</name>
</gene>
<sequence length="73" mass="7505">MAAKLSCAVEGNFRKEAGLVLRSAGRVKTISADPLPLTKGFPQPGESGVVGSDDVAVQTQGGVDGDYWGLLES</sequence>